<feature type="non-terminal residue" evidence="2">
    <location>
        <position position="1"/>
    </location>
</feature>
<dbReference type="AlphaFoldDB" id="A0A2P6MMK9"/>
<sequence>KGSGLFLEYFRFRIRICEPRIATSVVEGLLSQPEAPTASQARAFLSLAQQSEQYSKDNFSTNNDLLKDIVKNPPPLQPAQTAPTGSRIQIGVGVLLLFVGIIVNICVTLYPANSTAHSITPYYNLFKDTLQLLEKFALHRIIPAYQAWRARDNRVAPIDNPSSNTTNAQTTQCMYPWSGSTSDFFADYLCDNCHEGFLTQRQLDDHLGSECRTTRDLINWTKLRSTITALIWSPVEVMETQQRKIWRIKIGTHRERGTKQTTEQRPEKKSDLLNMDGNDVTRAVTYWTTT</sequence>
<accession>A0A2P6MMK9</accession>
<feature type="non-terminal residue" evidence="2">
    <location>
        <position position="290"/>
    </location>
</feature>
<dbReference type="Proteomes" id="UP000241769">
    <property type="component" value="Unassembled WGS sequence"/>
</dbReference>
<gene>
    <name evidence="2" type="ORF">PROFUN_17105</name>
</gene>
<evidence type="ECO:0000313" key="3">
    <source>
        <dbReference type="Proteomes" id="UP000241769"/>
    </source>
</evidence>
<reference evidence="2 3" key="1">
    <citation type="journal article" date="2018" name="Genome Biol. Evol.">
        <title>Multiple Roots of Fruiting Body Formation in Amoebozoa.</title>
        <authorList>
            <person name="Hillmann F."/>
            <person name="Forbes G."/>
            <person name="Novohradska S."/>
            <person name="Ferling I."/>
            <person name="Riege K."/>
            <person name="Groth M."/>
            <person name="Westermann M."/>
            <person name="Marz M."/>
            <person name="Spaller T."/>
            <person name="Winckler T."/>
            <person name="Schaap P."/>
            <person name="Glockner G."/>
        </authorList>
    </citation>
    <scope>NUCLEOTIDE SEQUENCE [LARGE SCALE GENOMIC DNA]</scope>
    <source>
        <strain evidence="2 3">Jena</strain>
    </source>
</reference>
<dbReference type="InParanoid" id="A0A2P6MMK9"/>
<protein>
    <submittedName>
        <fullName evidence="2">Uncharacterized protein</fullName>
    </submittedName>
</protein>
<comment type="caution">
    <text evidence="2">The sequence shown here is derived from an EMBL/GenBank/DDBJ whole genome shotgun (WGS) entry which is preliminary data.</text>
</comment>
<name>A0A2P6MMK9_9EUKA</name>
<keyword evidence="1" id="KW-0812">Transmembrane</keyword>
<feature type="transmembrane region" description="Helical" evidence="1">
    <location>
        <begin position="90"/>
        <end position="110"/>
    </location>
</feature>
<evidence type="ECO:0000256" key="1">
    <source>
        <dbReference type="SAM" id="Phobius"/>
    </source>
</evidence>
<organism evidence="2 3">
    <name type="scientific">Planoprotostelium fungivorum</name>
    <dbReference type="NCBI Taxonomy" id="1890364"/>
    <lineage>
        <taxon>Eukaryota</taxon>
        <taxon>Amoebozoa</taxon>
        <taxon>Evosea</taxon>
        <taxon>Variosea</taxon>
        <taxon>Cavosteliida</taxon>
        <taxon>Cavosteliaceae</taxon>
        <taxon>Planoprotostelium</taxon>
    </lineage>
</organism>
<dbReference type="EMBL" id="MDYQ01000743">
    <property type="protein sequence ID" value="PRP72933.1"/>
    <property type="molecule type" value="Genomic_DNA"/>
</dbReference>
<keyword evidence="1" id="KW-0472">Membrane</keyword>
<evidence type="ECO:0000313" key="2">
    <source>
        <dbReference type="EMBL" id="PRP72933.1"/>
    </source>
</evidence>
<proteinExistence type="predicted"/>
<keyword evidence="1" id="KW-1133">Transmembrane helix</keyword>
<keyword evidence="3" id="KW-1185">Reference proteome</keyword>